<dbReference type="STRING" id="1122152.GCA_000425905_00797"/>
<dbReference type="Pfam" id="PF14501">
    <property type="entry name" value="HATPase_c_5"/>
    <property type="match status" value="1"/>
</dbReference>
<feature type="transmembrane region" description="Helical" evidence="1">
    <location>
        <begin position="64"/>
        <end position="84"/>
    </location>
</feature>
<keyword evidence="1" id="KW-0472">Membrane</keyword>
<name>A0A0R1S3K5_9LACO</name>
<dbReference type="OrthoDB" id="9813149at2"/>
<dbReference type="PANTHER" id="PTHR40448:SF1">
    <property type="entry name" value="TWO-COMPONENT SENSOR HISTIDINE KINASE"/>
    <property type="match status" value="1"/>
</dbReference>
<proteinExistence type="predicted"/>
<feature type="transmembrane region" description="Helical" evidence="1">
    <location>
        <begin position="96"/>
        <end position="119"/>
    </location>
</feature>
<feature type="transmembrane region" description="Helical" evidence="1">
    <location>
        <begin position="41"/>
        <end position="58"/>
    </location>
</feature>
<comment type="caution">
    <text evidence="3">The sequence shown here is derived from an EMBL/GenBank/DDBJ whole genome shotgun (WGS) entry which is preliminary data.</text>
</comment>
<dbReference type="EMBL" id="AZFB01000005">
    <property type="protein sequence ID" value="KRL63118.1"/>
    <property type="molecule type" value="Genomic_DNA"/>
</dbReference>
<protein>
    <recommendedName>
        <fullName evidence="2">Sensor histidine kinase NatK-like C-terminal domain-containing protein</fullName>
    </recommendedName>
</protein>
<dbReference type="SUPFAM" id="SSF55874">
    <property type="entry name" value="ATPase domain of HSP90 chaperone/DNA topoisomerase II/histidine kinase"/>
    <property type="match status" value="1"/>
</dbReference>
<gene>
    <name evidence="3" type="ORF">FC23_GL001057</name>
</gene>
<keyword evidence="1" id="KW-0812">Transmembrane</keyword>
<keyword evidence="4" id="KW-1185">Reference proteome</keyword>
<evidence type="ECO:0000256" key="1">
    <source>
        <dbReference type="SAM" id="Phobius"/>
    </source>
</evidence>
<evidence type="ECO:0000313" key="3">
    <source>
        <dbReference type="EMBL" id="KRL63118.1"/>
    </source>
</evidence>
<evidence type="ECO:0000313" key="4">
    <source>
        <dbReference type="Proteomes" id="UP000051931"/>
    </source>
</evidence>
<feature type="transmembrane region" description="Helical" evidence="1">
    <location>
        <begin position="125"/>
        <end position="142"/>
    </location>
</feature>
<reference evidence="3 4" key="1">
    <citation type="journal article" date="2015" name="Genome Announc.">
        <title>Expanding the biotechnology potential of lactobacilli through comparative genomics of 213 strains and associated genera.</title>
        <authorList>
            <person name="Sun Z."/>
            <person name="Harris H.M."/>
            <person name="McCann A."/>
            <person name="Guo C."/>
            <person name="Argimon S."/>
            <person name="Zhang W."/>
            <person name="Yang X."/>
            <person name="Jeffery I.B."/>
            <person name="Cooney J.C."/>
            <person name="Kagawa T.F."/>
            <person name="Liu W."/>
            <person name="Song Y."/>
            <person name="Salvetti E."/>
            <person name="Wrobel A."/>
            <person name="Rasinkangas P."/>
            <person name="Parkhill J."/>
            <person name="Rea M.C."/>
            <person name="O'Sullivan O."/>
            <person name="Ritari J."/>
            <person name="Douillard F.P."/>
            <person name="Paul Ross R."/>
            <person name="Yang R."/>
            <person name="Briner A.E."/>
            <person name="Felis G.E."/>
            <person name="de Vos W.M."/>
            <person name="Barrangou R."/>
            <person name="Klaenhammer T.R."/>
            <person name="Caufield P.W."/>
            <person name="Cui Y."/>
            <person name="Zhang H."/>
            <person name="O'Toole P.W."/>
        </authorList>
    </citation>
    <scope>NUCLEOTIDE SEQUENCE [LARGE SCALE GENOMIC DNA]</scope>
    <source>
        <strain evidence="3 4">DSM 15354</strain>
    </source>
</reference>
<feature type="domain" description="Sensor histidine kinase NatK-like C-terminal" evidence="2">
    <location>
        <begin position="331"/>
        <end position="436"/>
    </location>
</feature>
<dbReference type="PATRIC" id="fig|1122152.4.peg.1087"/>
<feature type="transmembrane region" description="Helical" evidence="1">
    <location>
        <begin position="196"/>
        <end position="215"/>
    </location>
</feature>
<dbReference type="InterPro" id="IPR036890">
    <property type="entry name" value="HATPase_C_sf"/>
</dbReference>
<dbReference type="RefSeq" id="WP_034538441.1">
    <property type="nucleotide sequence ID" value="NZ_AZFB01000005.1"/>
</dbReference>
<evidence type="ECO:0000259" key="2">
    <source>
        <dbReference type="Pfam" id="PF14501"/>
    </source>
</evidence>
<organism evidence="3 4">
    <name type="scientific">Lactobacillus psittaci DSM 15354</name>
    <dbReference type="NCBI Taxonomy" id="1122152"/>
    <lineage>
        <taxon>Bacteria</taxon>
        <taxon>Bacillati</taxon>
        <taxon>Bacillota</taxon>
        <taxon>Bacilli</taxon>
        <taxon>Lactobacillales</taxon>
        <taxon>Lactobacillaceae</taxon>
        <taxon>Lactobacillus</taxon>
    </lineage>
</organism>
<dbReference type="CDD" id="cd16935">
    <property type="entry name" value="HATPase_AgrC-ComD-like"/>
    <property type="match status" value="1"/>
</dbReference>
<feature type="transmembrane region" description="Helical" evidence="1">
    <location>
        <begin position="163"/>
        <end position="184"/>
    </location>
</feature>
<feature type="transmembrane region" description="Helical" evidence="1">
    <location>
        <begin position="12"/>
        <end position="29"/>
    </location>
</feature>
<sequence length="438" mass="50732">MPSLIFPNIPRIITALAEWSSFLYIALLLFKPQLNFKNGTIIVLSGVGQVLLQVWAGTFPIEGWLFGMLINFSWMLLCTWQLSLKNIATTTYLTCKAFILAEFLASLLWQICCYWDLYLKLNRNLWVKTIFCAVGFLLYYLLDYKLANKTKVKTLAKNLTRSDALHAVLIAAMIFAASNIGFVLKNTYFSLGNNPTIYMMRTFIDLCGIMVFSLIENQRYELTLKNDLIQINNMFNSQYEQYQAYKESSETVNRRFHDLKHQLDIIALESSDKRRQEYIDSLRNDIKQFKADVKTGNPIIDVILTRKNAYCINKNINFTVIANGKLLNHIETMDLCSLIGNSLDNAIEACEQVKDPERRIIKLKIFDQANFIIYQLENYTENTNKFDDGLPQTTKKDRRNPHGYGLKSISYVTKKYNGTLRVQEKDNWFTLAIIFPKN</sequence>
<accession>A0A0R1S3K5</accession>
<dbReference type="eggNOG" id="COG3290">
    <property type="taxonomic scope" value="Bacteria"/>
</dbReference>
<dbReference type="InterPro" id="IPR032834">
    <property type="entry name" value="NatK-like_C"/>
</dbReference>
<dbReference type="GO" id="GO:0042802">
    <property type="term" value="F:identical protein binding"/>
    <property type="evidence" value="ECO:0007669"/>
    <property type="project" value="TreeGrafter"/>
</dbReference>
<dbReference type="AlphaFoldDB" id="A0A0R1S3K5"/>
<dbReference type="Proteomes" id="UP000051931">
    <property type="component" value="Unassembled WGS sequence"/>
</dbReference>
<keyword evidence="1" id="KW-1133">Transmembrane helix</keyword>
<dbReference type="PANTHER" id="PTHR40448">
    <property type="entry name" value="TWO-COMPONENT SENSOR HISTIDINE KINASE"/>
    <property type="match status" value="1"/>
</dbReference>
<dbReference type="Gene3D" id="3.30.565.10">
    <property type="entry name" value="Histidine kinase-like ATPase, C-terminal domain"/>
    <property type="match status" value="1"/>
</dbReference>